<keyword evidence="1" id="KW-0378">Hydrolase</keyword>
<dbReference type="EMBL" id="AYSL01000174">
    <property type="protein sequence ID" value="KTF08070.1"/>
    <property type="molecule type" value="Genomic_DNA"/>
</dbReference>
<dbReference type="AlphaFoldDB" id="A0A1B6NXA5"/>
<protein>
    <submittedName>
        <fullName evidence="1">Membrane-associated hydrolase of alkaline phosphatase superfamily protein</fullName>
    </submittedName>
</protein>
<comment type="caution">
    <text evidence="1">The sequence shown here is derived from an EMBL/GenBank/DDBJ whole genome shotgun (WGS) entry which is preliminary data.</text>
</comment>
<organism evidence="1">
    <name type="scientific">marine sediment metagenome</name>
    <dbReference type="NCBI Taxonomy" id="412755"/>
    <lineage>
        <taxon>unclassified sequences</taxon>
        <taxon>metagenomes</taxon>
        <taxon>ecological metagenomes</taxon>
    </lineage>
</organism>
<sequence length="67" mass="7431">MAPSRPWLVSTSGERIVVFHGNKRTDVLSNGSYEISDLTSGKRSKDALNIDLLSQAIKHLSRFSTQN</sequence>
<reference evidence="1" key="1">
    <citation type="submission" date="2013-11" db="EMBL/GenBank/DDBJ databases">
        <title>Microbial diversity, functional groups and degradation webs in Northern and Southern Mediterranean and Red Sea marine crude oil polluted sites.</title>
        <authorList>
            <person name="Daffonchio D."/>
            <person name="Mapelli F."/>
            <person name="Ferrer M."/>
            <person name="Richter M."/>
            <person name="Cherif A."/>
            <person name="Malkawi H.I."/>
            <person name="Yakimov M.M."/>
            <person name="Abdel-Fattah Y.R."/>
            <person name="Blaghen M."/>
            <person name="Golyshin P.N."/>
            <person name="Kalogerakis N."/>
            <person name="Boon N."/>
            <person name="Magagnini M."/>
            <person name="Fava F."/>
        </authorList>
    </citation>
    <scope>NUCLEOTIDE SEQUENCE</scope>
</reference>
<dbReference type="GO" id="GO:0016787">
    <property type="term" value="F:hydrolase activity"/>
    <property type="evidence" value="ECO:0007669"/>
    <property type="project" value="UniProtKB-KW"/>
</dbReference>
<gene>
    <name evidence="1" type="ORF">MGSAQ_000438</name>
</gene>
<accession>A0A1B6NXA5</accession>
<proteinExistence type="predicted"/>
<name>A0A1B6NXA5_9ZZZZ</name>
<evidence type="ECO:0000313" key="1">
    <source>
        <dbReference type="EMBL" id="KTF08070.1"/>
    </source>
</evidence>